<dbReference type="PANTHER" id="PTHR47074:SF48">
    <property type="entry name" value="POLYNUCLEOTIDYL TRANSFERASE, RIBONUCLEASE H-LIKE SUPERFAMILY PROTEIN"/>
    <property type="match status" value="1"/>
</dbReference>
<dbReference type="InterPro" id="IPR002156">
    <property type="entry name" value="RNaseH_domain"/>
</dbReference>
<dbReference type="InterPro" id="IPR036397">
    <property type="entry name" value="RNaseH_sf"/>
</dbReference>
<evidence type="ECO:0000313" key="2">
    <source>
        <dbReference type="EMBL" id="KAK3189882.1"/>
    </source>
</evidence>
<sequence>MSMSTSSYRPLLNVDLINNHLKYLQTWFRRNDKVHESASFHDDDVVPSTMSYLSDFRKANTMKSKVSGERGMDTSRWIPHDRGRFKVNTDDAIDAESGNAGVGIIIRDSYGEVLASSSQSVGARYSPQIVEALALPRGLLFARETGIWPCLIESDAQTVYDIYSVTLDFNIL</sequence>
<proteinExistence type="predicted"/>
<evidence type="ECO:0000313" key="3">
    <source>
        <dbReference type="Proteomes" id="UP001281410"/>
    </source>
</evidence>
<name>A0AAE0DWQ8_9ROSI</name>
<feature type="domain" description="RNase H type-1" evidence="1">
    <location>
        <begin position="88"/>
        <end position="162"/>
    </location>
</feature>
<organism evidence="2 3">
    <name type="scientific">Dipteronia sinensis</name>
    <dbReference type="NCBI Taxonomy" id="43782"/>
    <lineage>
        <taxon>Eukaryota</taxon>
        <taxon>Viridiplantae</taxon>
        <taxon>Streptophyta</taxon>
        <taxon>Embryophyta</taxon>
        <taxon>Tracheophyta</taxon>
        <taxon>Spermatophyta</taxon>
        <taxon>Magnoliopsida</taxon>
        <taxon>eudicotyledons</taxon>
        <taxon>Gunneridae</taxon>
        <taxon>Pentapetalae</taxon>
        <taxon>rosids</taxon>
        <taxon>malvids</taxon>
        <taxon>Sapindales</taxon>
        <taxon>Sapindaceae</taxon>
        <taxon>Hippocastanoideae</taxon>
        <taxon>Acereae</taxon>
        <taxon>Dipteronia</taxon>
    </lineage>
</organism>
<dbReference type="InterPro" id="IPR044730">
    <property type="entry name" value="RNase_H-like_dom_plant"/>
</dbReference>
<dbReference type="GO" id="GO:0004523">
    <property type="term" value="F:RNA-DNA hybrid ribonuclease activity"/>
    <property type="evidence" value="ECO:0007669"/>
    <property type="project" value="InterPro"/>
</dbReference>
<dbReference type="CDD" id="cd06222">
    <property type="entry name" value="RNase_H_like"/>
    <property type="match status" value="1"/>
</dbReference>
<dbReference type="InterPro" id="IPR012337">
    <property type="entry name" value="RNaseH-like_sf"/>
</dbReference>
<dbReference type="AlphaFoldDB" id="A0AAE0DWQ8"/>
<dbReference type="EMBL" id="JANJYJ010000009">
    <property type="protein sequence ID" value="KAK3189882.1"/>
    <property type="molecule type" value="Genomic_DNA"/>
</dbReference>
<dbReference type="InterPro" id="IPR052929">
    <property type="entry name" value="RNase_H-like_EbsB-rel"/>
</dbReference>
<dbReference type="PANTHER" id="PTHR47074">
    <property type="entry name" value="BNAC02G40300D PROTEIN"/>
    <property type="match status" value="1"/>
</dbReference>
<dbReference type="SUPFAM" id="SSF53098">
    <property type="entry name" value="Ribonuclease H-like"/>
    <property type="match status" value="1"/>
</dbReference>
<dbReference type="Proteomes" id="UP001281410">
    <property type="component" value="Unassembled WGS sequence"/>
</dbReference>
<keyword evidence="3" id="KW-1185">Reference proteome</keyword>
<evidence type="ECO:0000259" key="1">
    <source>
        <dbReference type="Pfam" id="PF13456"/>
    </source>
</evidence>
<protein>
    <recommendedName>
        <fullName evidence="1">RNase H type-1 domain-containing protein</fullName>
    </recommendedName>
</protein>
<dbReference type="Pfam" id="PF13456">
    <property type="entry name" value="RVT_3"/>
    <property type="match status" value="1"/>
</dbReference>
<dbReference type="GO" id="GO:0003676">
    <property type="term" value="F:nucleic acid binding"/>
    <property type="evidence" value="ECO:0007669"/>
    <property type="project" value="InterPro"/>
</dbReference>
<gene>
    <name evidence="2" type="ORF">Dsin_029443</name>
</gene>
<dbReference type="Gene3D" id="3.30.420.10">
    <property type="entry name" value="Ribonuclease H-like superfamily/Ribonuclease H"/>
    <property type="match status" value="1"/>
</dbReference>
<accession>A0AAE0DWQ8</accession>
<comment type="caution">
    <text evidence="2">The sequence shown here is derived from an EMBL/GenBank/DDBJ whole genome shotgun (WGS) entry which is preliminary data.</text>
</comment>
<reference evidence="2" key="1">
    <citation type="journal article" date="2023" name="Plant J.">
        <title>Genome sequences and population genomics provide insights into the demographic history, inbreeding, and mutation load of two 'living fossil' tree species of Dipteronia.</title>
        <authorList>
            <person name="Feng Y."/>
            <person name="Comes H.P."/>
            <person name="Chen J."/>
            <person name="Zhu S."/>
            <person name="Lu R."/>
            <person name="Zhang X."/>
            <person name="Li P."/>
            <person name="Qiu J."/>
            <person name="Olsen K.M."/>
            <person name="Qiu Y."/>
        </authorList>
    </citation>
    <scope>NUCLEOTIDE SEQUENCE</scope>
    <source>
        <strain evidence="2">NBL</strain>
    </source>
</reference>